<dbReference type="RefSeq" id="WP_092563253.1">
    <property type="nucleotide sequence ID" value="NZ_FOYZ01000016.1"/>
</dbReference>
<keyword evidence="6" id="KW-1185">Reference proteome</keyword>
<dbReference type="Pfam" id="PF13302">
    <property type="entry name" value="Acetyltransf_3"/>
    <property type="match status" value="1"/>
</dbReference>
<dbReference type="GO" id="GO:0008999">
    <property type="term" value="F:protein-N-terminal-alanine acetyltransferase activity"/>
    <property type="evidence" value="ECO:0007669"/>
    <property type="project" value="TreeGrafter"/>
</dbReference>
<keyword evidence="2" id="KW-0012">Acyltransferase</keyword>
<sequence length="183" mass="21459">MEYTSTRLVLKTLTPEWAPSVLDFYASNKETFEPWEPVRTSNFYTLSYQEALLTHENNAFLNKMHIRFWIFAKEEPSKIIGTICFHNILRGVFQSCMIGYKIDRQHTRCGFGTEAVSTAVNFLFENYGLHRINAFIHPSNYASISFIKHIGFIEEGIYHSFAKLNQSWEDYICFYLLNNKVIL</sequence>
<dbReference type="Proteomes" id="UP000199659">
    <property type="component" value="Unassembled WGS sequence"/>
</dbReference>
<protein>
    <submittedName>
        <fullName evidence="5">Ribosomal-protein-alanine N-acetyltransferase</fullName>
    </submittedName>
</protein>
<comment type="similarity">
    <text evidence="3">Belongs to the acetyltransferase family. RimJ subfamily.</text>
</comment>
<evidence type="ECO:0000256" key="1">
    <source>
        <dbReference type="ARBA" id="ARBA00022679"/>
    </source>
</evidence>
<dbReference type="PANTHER" id="PTHR43792:SF8">
    <property type="entry name" value="[RIBOSOMAL PROTEIN US5]-ALANINE N-ACETYLTRANSFERASE"/>
    <property type="match status" value="1"/>
</dbReference>
<dbReference type="PANTHER" id="PTHR43792">
    <property type="entry name" value="GNAT FAMILY, PUTATIVE (AFU_ORTHOLOGUE AFUA_3G00765)-RELATED-RELATED"/>
    <property type="match status" value="1"/>
</dbReference>
<evidence type="ECO:0000313" key="6">
    <source>
        <dbReference type="Proteomes" id="UP000199659"/>
    </source>
</evidence>
<feature type="domain" description="N-acetyltransferase" evidence="4">
    <location>
        <begin position="8"/>
        <end position="178"/>
    </location>
</feature>
<dbReference type="InterPro" id="IPR000182">
    <property type="entry name" value="GNAT_dom"/>
</dbReference>
<dbReference type="GO" id="GO:0005737">
    <property type="term" value="C:cytoplasm"/>
    <property type="evidence" value="ECO:0007669"/>
    <property type="project" value="TreeGrafter"/>
</dbReference>
<proteinExistence type="inferred from homology"/>
<dbReference type="STRING" id="37658.SAMN05661086_03291"/>
<dbReference type="AlphaFoldDB" id="A0A1I6LGW1"/>
<evidence type="ECO:0000313" key="5">
    <source>
        <dbReference type="EMBL" id="SFS02689.1"/>
    </source>
</evidence>
<gene>
    <name evidence="5" type="ORF">SAMN05661086_03291</name>
</gene>
<accession>A0A1I6LGW1</accession>
<evidence type="ECO:0000256" key="3">
    <source>
        <dbReference type="ARBA" id="ARBA00038502"/>
    </source>
</evidence>
<organism evidence="5 6">
    <name type="scientific">Anaeromicropila populeti</name>
    <dbReference type="NCBI Taxonomy" id="37658"/>
    <lineage>
        <taxon>Bacteria</taxon>
        <taxon>Bacillati</taxon>
        <taxon>Bacillota</taxon>
        <taxon>Clostridia</taxon>
        <taxon>Lachnospirales</taxon>
        <taxon>Lachnospiraceae</taxon>
        <taxon>Anaeromicropila</taxon>
    </lineage>
</organism>
<reference evidence="5 6" key="1">
    <citation type="submission" date="2016-10" db="EMBL/GenBank/DDBJ databases">
        <authorList>
            <person name="de Groot N.N."/>
        </authorList>
    </citation>
    <scope>NUCLEOTIDE SEQUENCE [LARGE SCALE GENOMIC DNA]</scope>
    <source>
        <strain evidence="5 6">743A</strain>
    </source>
</reference>
<dbReference type="EMBL" id="FOYZ01000016">
    <property type="protein sequence ID" value="SFS02689.1"/>
    <property type="molecule type" value="Genomic_DNA"/>
</dbReference>
<dbReference type="OrthoDB" id="9795206at2"/>
<dbReference type="Gene3D" id="3.40.630.30">
    <property type="match status" value="1"/>
</dbReference>
<name>A0A1I6LGW1_9FIRM</name>
<evidence type="ECO:0000256" key="2">
    <source>
        <dbReference type="ARBA" id="ARBA00023315"/>
    </source>
</evidence>
<dbReference type="PROSITE" id="PS51186">
    <property type="entry name" value="GNAT"/>
    <property type="match status" value="1"/>
</dbReference>
<dbReference type="InterPro" id="IPR051531">
    <property type="entry name" value="N-acetyltransferase"/>
</dbReference>
<evidence type="ECO:0000259" key="4">
    <source>
        <dbReference type="PROSITE" id="PS51186"/>
    </source>
</evidence>
<keyword evidence="1 5" id="KW-0808">Transferase</keyword>
<dbReference type="SUPFAM" id="SSF55729">
    <property type="entry name" value="Acyl-CoA N-acyltransferases (Nat)"/>
    <property type="match status" value="1"/>
</dbReference>
<dbReference type="InterPro" id="IPR016181">
    <property type="entry name" value="Acyl_CoA_acyltransferase"/>
</dbReference>